<dbReference type="RefSeq" id="WP_074921309.1">
    <property type="nucleotide sequence ID" value="NZ_CP141274.1"/>
</dbReference>
<evidence type="ECO:0000313" key="2">
    <source>
        <dbReference type="EMBL" id="SDY35801.1"/>
    </source>
</evidence>
<dbReference type="GeneID" id="94692040"/>
<dbReference type="PANTHER" id="PTHR33990">
    <property type="entry name" value="PROTEIN YJDN-RELATED"/>
    <property type="match status" value="1"/>
</dbReference>
<gene>
    <name evidence="2" type="ORF">SAMN05421547_104125</name>
</gene>
<dbReference type="SUPFAM" id="SSF54593">
    <property type="entry name" value="Glyoxalase/Bleomycin resistance protein/Dihydroxybiphenyl dioxygenase"/>
    <property type="match status" value="1"/>
</dbReference>
<dbReference type="InterPro" id="IPR009725">
    <property type="entry name" value="3_dmu_93_MTrfase"/>
</dbReference>
<keyword evidence="2" id="KW-0489">Methyltransferase</keyword>
<feature type="domain" description="PhnB-like" evidence="1">
    <location>
        <begin position="8"/>
        <end position="126"/>
    </location>
</feature>
<keyword evidence="2" id="KW-0808">Transferase</keyword>
<dbReference type="PIRSF" id="PIRSF021700">
    <property type="entry name" value="3_dmu_93_MTrfase"/>
    <property type="match status" value="1"/>
</dbReference>
<accession>A0A1H3J763</accession>
<dbReference type="CDD" id="cd06588">
    <property type="entry name" value="PhnB_like"/>
    <property type="match status" value="1"/>
</dbReference>
<reference evidence="2 3" key="1">
    <citation type="submission" date="2016-10" db="EMBL/GenBank/DDBJ databases">
        <authorList>
            <person name="de Groot N.N."/>
        </authorList>
    </citation>
    <scope>NUCLEOTIDE SEQUENCE [LARGE SCALE GENOMIC DNA]</scope>
    <source>
        <strain evidence="2 3">LMG 24775</strain>
    </source>
</reference>
<dbReference type="Pfam" id="PF06983">
    <property type="entry name" value="3-dmu-9_3-mt"/>
    <property type="match status" value="1"/>
</dbReference>
<dbReference type="Proteomes" id="UP000183417">
    <property type="component" value="Unassembled WGS sequence"/>
</dbReference>
<name>A0A1H3J763_9BURK</name>
<evidence type="ECO:0000259" key="1">
    <source>
        <dbReference type="Pfam" id="PF06983"/>
    </source>
</evidence>
<evidence type="ECO:0000313" key="3">
    <source>
        <dbReference type="Proteomes" id="UP000183417"/>
    </source>
</evidence>
<dbReference type="InterPro" id="IPR028973">
    <property type="entry name" value="PhnB-like"/>
</dbReference>
<protein>
    <submittedName>
        <fullName evidence="2">Glyoxalase superfamily enzyme, possibly 3-demethylubiquinone-9 3-methyltransferase</fullName>
    </submittedName>
</protein>
<dbReference type="InterPro" id="IPR029068">
    <property type="entry name" value="Glyas_Bleomycin-R_OHBP_Dase"/>
</dbReference>
<sequence length="167" mass="18316">MALHTGRIQPCLWFDNQGEQAARFYTEVFPDSRITAIARYGEAGHDIHGRPAGSVMTVQFELEGQPLLALNGGPMFRFNEAVSLMVSCDTQDEIDHYWGALSEGGDPAARQCGWLKDRHGLSWQIVPSQMASWMGGPDMAAAQRVMQALLGMQKLDIAALERAHDGG</sequence>
<dbReference type="Gene3D" id="3.10.180.10">
    <property type="entry name" value="2,3-Dihydroxybiphenyl 1,2-Dioxygenase, domain 1"/>
    <property type="match status" value="1"/>
</dbReference>
<proteinExistence type="predicted"/>
<dbReference type="GO" id="GO:0032259">
    <property type="term" value="P:methylation"/>
    <property type="evidence" value="ECO:0007669"/>
    <property type="project" value="UniProtKB-KW"/>
</dbReference>
<dbReference type="AlphaFoldDB" id="A0A1H3J763"/>
<dbReference type="PANTHER" id="PTHR33990:SF2">
    <property type="entry name" value="PHNB-LIKE DOMAIN-CONTAINING PROTEIN"/>
    <property type="match status" value="1"/>
</dbReference>
<organism evidence="2 3">
    <name type="scientific">Delftia lacustris</name>
    <dbReference type="NCBI Taxonomy" id="558537"/>
    <lineage>
        <taxon>Bacteria</taxon>
        <taxon>Pseudomonadati</taxon>
        <taxon>Pseudomonadota</taxon>
        <taxon>Betaproteobacteria</taxon>
        <taxon>Burkholderiales</taxon>
        <taxon>Comamonadaceae</taxon>
        <taxon>Delftia</taxon>
    </lineage>
</organism>
<keyword evidence="2" id="KW-0830">Ubiquinone</keyword>
<dbReference type="GO" id="GO:0008168">
    <property type="term" value="F:methyltransferase activity"/>
    <property type="evidence" value="ECO:0007669"/>
    <property type="project" value="UniProtKB-KW"/>
</dbReference>
<dbReference type="EMBL" id="FNPE01000004">
    <property type="protein sequence ID" value="SDY35801.1"/>
    <property type="molecule type" value="Genomic_DNA"/>
</dbReference>